<accession>A0A150MF26</accession>
<reference evidence="1 2" key="1">
    <citation type="submission" date="2016-01" db="EMBL/GenBank/DDBJ databases">
        <title>Draft Genome Sequences of Seven Thermophilic Sporeformers Isolated from Foods.</title>
        <authorList>
            <person name="Berendsen E.M."/>
            <person name="Wells-Bennik M.H."/>
            <person name="Krawcyk A.O."/>
            <person name="De Jong A."/>
            <person name="Holsappel S."/>
            <person name="Eijlander R.T."/>
            <person name="Kuipers O.P."/>
        </authorList>
    </citation>
    <scope>NUCLEOTIDE SEQUENCE [LARGE SCALE GENOMIC DNA]</scope>
    <source>
        <strain evidence="1 2">B4135</strain>
    </source>
</reference>
<evidence type="ECO:0000313" key="2">
    <source>
        <dbReference type="Proteomes" id="UP000075683"/>
    </source>
</evidence>
<comment type="caution">
    <text evidence="1">The sequence shown here is derived from an EMBL/GenBank/DDBJ whole genome shotgun (WGS) entry which is preliminary data.</text>
</comment>
<name>A0A150MF26_9BACI</name>
<dbReference type="EMBL" id="LQYT01000002">
    <property type="protein sequence ID" value="KYD23130.1"/>
    <property type="molecule type" value="Genomic_DNA"/>
</dbReference>
<protein>
    <submittedName>
        <fullName evidence="1">Uncharacterized protein</fullName>
    </submittedName>
</protein>
<dbReference type="Proteomes" id="UP000075683">
    <property type="component" value="Unassembled WGS sequence"/>
</dbReference>
<dbReference type="AlphaFoldDB" id="A0A150MF26"/>
<gene>
    <name evidence="1" type="ORF">B4135_0659</name>
</gene>
<evidence type="ECO:0000313" key="1">
    <source>
        <dbReference type="EMBL" id="KYD23130.1"/>
    </source>
</evidence>
<sequence>MHFNLKDKLIKQLPCSLYFQYTIVKQRKRGAALLLFTFIHLPDAFYRTV</sequence>
<proteinExistence type="predicted"/>
<organism evidence="1 2">
    <name type="scientific">Caldibacillus debilis</name>
    <dbReference type="NCBI Taxonomy" id="301148"/>
    <lineage>
        <taxon>Bacteria</taxon>
        <taxon>Bacillati</taxon>
        <taxon>Bacillota</taxon>
        <taxon>Bacilli</taxon>
        <taxon>Bacillales</taxon>
        <taxon>Bacillaceae</taxon>
        <taxon>Caldibacillus</taxon>
    </lineage>
</organism>